<gene>
    <name evidence="1" type="ORF">WKI67_23290</name>
</gene>
<reference evidence="1" key="1">
    <citation type="submission" date="2024-03" db="EMBL/GenBank/DDBJ databases">
        <title>Novel Streptomyces species of biotechnological and ecological value are a feature of Machair soil.</title>
        <authorList>
            <person name="Prole J.R."/>
            <person name="Goodfellow M."/>
            <person name="Allenby N."/>
            <person name="Ward A.C."/>
        </authorList>
    </citation>
    <scope>NUCLEOTIDE SEQUENCE</scope>
    <source>
        <strain evidence="1">MS2.AVA.5</strain>
    </source>
</reference>
<dbReference type="EMBL" id="JBBKAJ010000022">
    <property type="protein sequence ID" value="MEJ8636291.1"/>
    <property type="molecule type" value="Genomic_DNA"/>
</dbReference>
<proteinExistence type="predicted"/>
<organism evidence="1 2">
    <name type="scientific">Streptomyces achmelvichensis</name>
    <dbReference type="NCBI Taxonomy" id="3134111"/>
    <lineage>
        <taxon>Bacteria</taxon>
        <taxon>Bacillati</taxon>
        <taxon>Actinomycetota</taxon>
        <taxon>Actinomycetes</taxon>
        <taxon>Kitasatosporales</taxon>
        <taxon>Streptomycetaceae</taxon>
        <taxon>Streptomyces</taxon>
    </lineage>
</organism>
<dbReference type="Proteomes" id="UP001377168">
    <property type="component" value="Unassembled WGS sequence"/>
</dbReference>
<keyword evidence="2" id="KW-1185">Reference proteome</keyword>
<sequence length="70" mass="7879">MRPSTLRTLKRAAELTRQNHFVEAVLLAEPVILSADEQEAGEIRRWLIDHTAELIQGGTRSCPHSRASDE</sequence>
<name>A0ACC6PXY9_9ACTN</name>
<protein>
    <submittedName>
        <fullName evidence="1">Uncharacterized protein</fullName>
    </submittedName>
</protein>
<comment type="caution">
    <text evidence="1">The sequence shown here is derived from an EMBL/GenBank/DDBJ whole genome shotgun (WGS) entry which is preliminary data.</text>
</comment>
<evidence type="ECO:0000313" key="2">
    <source>
        <dbReference type="Proteomes" id="UP001377168"/>
    </source>
</evidence>
<accession>A0ACC6PXY9</accession>
<evidence type="ECO:0000313" key="1">
    <source>
        <dbReference type="EMBL" id="MEJ8636291.1"/>
    </source>
</evidence>